<evidence type="ECO:0000313" key="4">
    <source>
        <dbReference type="EMBL" id="KAF2884475.1"/>
    </source>
</evidence>
<keyword evidence="5" id="KW-1185">Reference proteome</keyword>
<name>A0A8K0FXS3_IGNLU</name>
<reference evidence="4" key="1">
    <citation type="submission" date="2019-08" db="EMBL/GenBank/DDBJ databases">
        <title>The genome of the North American firefly Photinus pyralis.</title>
        <authorList>
            <consortium name="Photinus pyralis genome working group"/>
            <person name="Fallon T.R."/>
            <person name="Sander Lower S.E."/>
            <person name="Weng J.-K."/>
        </authorList>
    </citation>
    <scope>NUCLEOTIDE SEQUENCE</scope>
    <source>
        <strain evidence="4">TRF0915ILg1</strain>
        <tissue evidence="4">Whole body</tissue>
    </source>
</reference>
<accession>A0A8K0FXS3</accession>
<keyword evidence="2" id="KW-0479">Metal-binding</keyword>
<evidence type="ECO:0000259" key="3">
    <source>
        <dbReference type="Pfam" id="PF13359"/>
    </source>
</evidence>
<evidence type="ECO:0000256" key="1">
    <source>
        <dbReference type="ARBA" id="ARBA00001968"/>
    </source>
</evidence>
<proteinExistence type="predicted"/>
<dbReference type="InterPro" id="IPR027806">
    <property type="entry name" value="HARBI1_dom"/>
</dbReference>
<dbReference type="OrthoDB" id="6736547at2759"/>
<dbReference type="Pfam" id="PF13359">
    <property type="entry name" value="DDE_Tnp_4"/>
    <property type="match status" value="1"/>
</dbReference>
<organism evidence="4 5">
    <name type="scientific">Ignelater luminosus</name>
    <name type="common">Cucubano</name>
    <name type="synonym">Pyrophorus luminosus</name>
    <dbReference type="NCBI Taxonomy" id="2038154"/>
    <lineage>
        <taxon>Eukaryota</taxon>
        <taxon>Metazoa</taxon>
        <taxon>Ecdysozoa</taxon>
        <taxon>Arthropoda</taxon>
        <taxon>Hexapoda</taxon>
        <taxon>Insecta</taxon>
        <taxon>Pterygota</taxon>
        <taxon>Neoptera</taxon>
        <taxon>Endopterygota</taxon>
        <taxon>Coleoptera</taxon>
        <taxon>Polyphaga</taxon>
        <taxon>Elateriformia</taxon>
        <taxon>Elateroidea</taxon>
        <taxon>Elateridae</taxon>
        <taxon>Agrypninae</taxon>
        <taxon>Pyrophorini</taxon>
        <taxon>Ignelater</taxon>
    </lineage>
</organism>
<dbReference type="AlphaFoldDB" id="A0A8K0FXS3"/>
<dbReference type="GO" id="GO:0046872">
    <property type="term" value="F:metal ion binding"/>
    <property type="evidence" value="ECO:0007669"/>
    <property type="project" value="UniProtKB-KW"/>
</dbReference>
<evidence type="ECO:0000256" key="2">
    <source>
        <dbReference type="ARBA" id="ARBA00022723"/>
    </source>
</evidence>
<evidence type="ECO:0000313" key="5">
    <source>
        <dbReference type="Proteomes" id="UP000801492"/>
    </source>
</evidence>
<gene>
    <name evidence="4" type="ORF">ILUMI_21692</name>
</gene>
<dbReference type="EMBL" id="VTPC01090165">
    <property type="protein sequence ID" value="KAF2884475.1"/>
    <property type="molecule type" value="Genomic_DNA"/>
</dbReference>
<feature type="domain" description="DDE Tnp4" evidence="3">
    <location>
        <begin position="25"/>
        <end position="126"/>
    </location>
</feature>
<dbReference type="Proteomes" id="UP000801492">
    <property type="component" value="Unassembled WGS sequence"/>
</dbReference>
<protein>
    <recommendedName>
        <fullName evidence="3">DDE Tnp4 domain-containing protein</fullName>
    </recommendedName>
</protein>
<comment type="cofactor">
    <cofactor evidence="1">
        <name>a divalent metal cation</name>
        <dbReference type="ChEBI" id="CHEBI:60240"/>
    </cofactor>
</comment>
<comment type="caution">
    <text evidence="4">The sequence shown here is derived from an EMBL/GenBank/DDBJ whole genome shotgun (WGS) entry which is preliminary data.</text>
</comment>
<sequence>MKLGVMKQDTNMKEAVSAEKRLTLTLRYLATGENVGVNGRVSDGGVLRESNLKMAMDMNILDFPENAMLPGVNQSIPYVFIADEAFPSSVRIVKPFRDRGLTSERKIFNFLLSHARRVVENAFGIMGN</sequence>